<dbReference type="InterPro" id="IPR000415">
    <property type="entry name" value="Nitroreductase-like"/>
</dbReference>
<dbReference type="InterPro" id="IPR020051">
    <property type="entry name" value="SagB-type_dehydrogenase"/>
</dbReference>
<dbReference type="PANTHER" id="PTHR43745">
    <property type="entry name" value="NITROREDUCTASE MJ1384-RELATED"/>
    <property type="match status" value="1"/>
</dbReference>
<proteinExistence type="predicted"/>
<dbReference type="EMBL" id="DSLG01000002">
    <property type="protein sequence ID" value="HEA86766.1"/>
    <property type="molecule type" value="Genomic_DNA"/>
</dbReference>
<dbReference type="Pfam" id="PF00881">
    <property type="entry name" value="Nitroreductase"/>
    <property type="match status" value="1"/>
</dbReference>
<gene>
    <name evidence="3" type="ORF">ENP62_02950</name>
    <name evidence="2" type="ORF">ENP94_01995</name>
</gene>
<dbReference type="InterPro" id="IPR052544">
    <property type="entry name" value="Bacteriocin_Proc_Enz"/>
</dbReference>
<dbReference type="InterPro" id="IPR029479">
    <property type="entry name" value="Nitroreductase"/>
</dbReference>
<dbReference type="AlphaFoldDB" id="A0A7C2AA00"/>
<comment type="caution">
    <text evidence="3">The sequence shown here is derived from an EMBL/GenBank/DDBJ whole genome shotgun (WGS) entry which is preliminary data.</text>
</comment>
<organism evidence="3">
    <name type="scientific">candidate division WOR-3 bacterium</name>
    <dbReference type="NCBI Taxonomy" id="2052148"/>
    <lineage>
        <taxon>Bacteria</taxon>
        <taxon>Bacteria division WOR-3</taxon>
    </lineage>
</organism>
<dbReference type="CDD" id="cd02142">
    <property type="entry name" value="McbC_SagB-like_oxidoreductase"/>
    <property type="match status" value="1"/>
</dbReference>
<dbReference type="Gene3D" id="3.40.109.10">
    <property type="entry name" value="NADH Oxidase"/>
    <property type="match status" value="1"/>
</dbReference>
<evidence type="ECO:0000313" key="2">
    <source>
        <dbReference type="EMBL" id="HEA86766.1"/>
    </source>
</evidence>
<evidence type="ECO:0000313" key="3">
    <source>
        <dbReference type="EMBL" id="HEE18493.1"/>
    </source>
</evidence>
<name>A0A7C2AA00_UNCW3</name>
<protein>
    <submittedName>
        <fullName evidence="3">SagB/ThcOx family dehydrogenase</fullName>
    </submittedName>
</protein>
<dbReference type="SUPFAM" id="SSF55469">
    <property type="entry name" value="FMN-dependent nitroreductase-like"/>
    <property type="match status" value="1"/>
</dbReference>
<dbReference type="EMBL" id="DSKA01000214">
    <property type="protein sequence ID" value="HEE18493.1"/>
    <property type="molecule type" value="Genomic_DNA"/>
</dbReference>
<sequence>MGEKMILLTLLIFSSSGPMGDDSLISLPVPDTMGKVTVEQALLHRRSARSYANEPLTLEDIGQLLWAAQGKTGKAFGRTAPSAGATYPMELFLVAGRVTGLDSGVYQYQVERHALKPLMIGDLRRELAGAAFGQTCIEQAPASLVLTCDYKRTTRRYGERGFRYVHMEAGHIGQNVALQAVARGLGTVMIGAFNDSGVQRLLGTVYSPLYIIPVGRLKK</sequence>
<reference evidence="3" key="1">
    <citation type="journal article" date="2020" name="mSystems">
        <title>Genome- and Community-Level Interaction Insights into Carbon Utilization and Element Cycling Functions of Hydrothermarchaeota in Hydrothermal Sediment.</title>
        <authorList>
            <person name="Zhou Z."/>
            <person name="Liu Y."/>
            <person name="Xu W."/>
            <person name="Pan J."/>
            <person name="Luo Z.H."/>
            <person name="Li M."/>
        </authorList>
    </citation>
    <scope>NUCLEOTIDE SEQUENCE [LARGE SCALE GENOMIC DNA]</scope>
    <source>
        <strain evidence="3">SpSt-236</strain>
        <strain evidence="2">SpSt-265</strain>
    </source>
</reference>
<dbReference type="PANTHER" id="PTHR43745:SF2">
    <property type="entry name" value="NITROREDUCTASE MJ1384-RELATED"/>
    <property type="match status" value="1"/>
</dbReference>
<accession>A0A7C2AA00</accession>
<dbReference type="NCBIfam" id="TIGR03605">
    <property type="entry name" value="antibiot_sagB"/>
    <property type="match status" value="1"/>
</dbReference>
<dbReference type="GO" id="GO:0016491">
    <property type="term" value="F:oxidoreductase activity"/>
    <property type="evidence" value="ECO:0007669"/>
    <property type="project" value="InterPro"/>
</dbReference>
<evidence type="ECO:0000259" key="1">
    <source>
        <dbReference type="Pfam" id="PF00881"/>
    </source>
</evidence>
<feature type="domain" description="Nitroreductase" evidence="1">
    <location>
        <begin position="44"/>
        <end position="216"/>
    </location>
</feature>